<evidence type="ECO:0000313" key="2">
    <source>
        <dbReference type="EMBL" id="GAH62991.1"/>
    </source>
</evidence>
<comment type="caution">
    <text evidence="2">The sequence shown here is derived from an EMBL/GenBank/DDBJ whole genome shotgun (WGS) entry which is preliminary data.</text>
</comment>
<feature type="non-terminal residue" evidence="2">
    <location>
        <position position="1"/>
    </location>
</feature>
<feature type="domain" description="Glycosyl transferase family 1" evidence="1">
    <location>
        <begin position="40"/>
        <end position="196"/>
    </location>
</feature>
<dbReference type="Pfam" id="PF00534">
    <property type="entry name" value="Glycos_transf_1"/>
    <property type="match status" value="1"/>
</dbReference>
<dbReference type="SUPFAM" id="SSF53756">
    <property type="entry name" value="UDP-Glycosyltransferase/glycogen phosphorylase"/>
    <property type="match status" value="1"/>
</dbReference>
<reference evidence="2" key="1">
    <citation type="journal article" date="2014" name="Front. Microbiol.">
        <title>High frequency of phylogenetically diverse reductive dehalogenase-homologous genes in deep subseafloor sedimentary metagenomes.</title>
        <authorList>
            <person name="Kawai M."/>
            <person name="Futagami T."/>
            <person name="Toyoda A."/>
            <person name="Takaki Y."/>
            <person name="Nishi S."/>
            <person name="Hori S."/>
            <person name="Arai W."/>
            <person name="Tsubouchi T."/>
            <person name="Morono Y."/>
            <person name="Uchiyama I."/>
            <person name="Ito T."/>
            <person name="Fujiyama A."/>
            <person name="Inagaki F."/>
            <person name="Takami H."/>
        </authorList>
    </citation>
    <scope>NUCLEOTIDE SEQUENCE</scope>
    <source>
        <strain evidence="2">Expedition CK06-06</strain>
    </source>
</reference>
<dbReference type="EMBL" id="BARU01034344">
    <property type="protein sequence ID" value="GAH62991.1"/>
    <property type="molecule type" value="Genomic_DNA"/>
</dbReference>
<dbReference type="AlphaFoldDB" id="X1GYL9"/>
<dbReference type="PANTHER" id="PTHR45947:SF3">
    <property type="entry name" value="SULFOQUINOVOSYL TRANSFERASE SQD2"/>
    <property type="match status" value="1"/>
</dbReference>
<accession>X1GYL9</accession>
<dbReference type="GO" id="GO:0016757">
    <property type="term" value="F:glycosyltransferase activity"/>
    <property type="evidence" value="ECO:0007669"/>
    <property type="project" value="InterPro"/>
</dbReference>
<dbReference type="CDD" id="cd03801">
    <property type="entry name" value="GT4_PimA-like"/>
    <property type="match status" value="1"/>
</dbReference>
<dbReference type="InterPro" id="IPR050194">
    <property type="entry name" value="Glycosyltransferase_grp1"/>
</dbReference>
<name>X1GYL9_9ZZZZ</name>
<dbReference type="PANTHER" id="PTHR45947">
    <property type="entry name" value="SULFOQUINOVOSYL TRANSFERASE SQD2"/>
    <property type="match status" value="1"/>
</dbReference>
<sequence>HKIADGIITTSQTNFEYVEKNYGPQGIHVLIPNYVQTDVFKPMNRVKNKGSTCFVGRLTEQKNLDALLRALKVLPYTLTIVGSGEEEGRLKSFVNKNGMSVDFLGNMPNRQLPKILNQHELFILPSLWEGMPKTLLEAMACGMPVIGTNVKGINEVIEHGKNGILCDTDSNSIRKAIMSLMDNDDLKQKLGENARRTIVEYYNFDDLAQKELKLMEGLL</sequence>
<proteinExistence type="predicted"/>
<dbReference type="Gene3D" id="3.40.50.2000">
    <property type="entry name" value="Glycogen Phosphorylase B"/>
    <property type="match status" value="2"/>
</dbReference>
<dbReference type="InterPro" id="IPR001296">
    <property type="entry name" value="Glyco_trans_1"/>
</dbReference>
<evidence type="ECO:0000259" key="1">
    <source>
        <dbReference type="Pfam" id="PF00534"/>
    </source>
</evidence>
<organism evidence="2">
    <name type="scientific">marine sediment metagenome</name>
    <dbReference type="NCBI Taxonomy" id="412755"/>
    <lineage>
        <taxon>unclassified sequences</taxon>
        <taxon>metagenomes</taxon>
        <taxon>ecological metagenomes</taxon>
    </lineage>
</organism>
<protein>
    <recommendedName>
        <fullName evidence="1">Glycosyl transferase family 1 domain-containing protein</fullName>
    </recommendedName>
</protein>
<gene>
    <name evidence="2" type="ORF">S03H2_53922</name>
</gene>